<dbReference type="PRINTS" id="PR00039">
    <property type="entry name" value="HTHLYSR"/>
</dbReference>
<evidence type="ECO:0000256" key="2">
    <source>
        <dbReference type="ARBA" id="ARBA00023015"/>
    </source>
</evidence>
<evidence type="ECO:0000313" key="7">
    <source>
        <dbReference type="Proteomes" id="UP000639274"/>
    </source>
</evidence>
<protein>
    <submittedName>
        <fullName evidence="6">Transcriptional regulator GcvA</fullName>
    </submittedName>
</protein>
<evidence type="ECO:0000259" key="5">
    <source>
        <dbReference type="PROSITE" id="PS50931"/>
    </source>
</evidence>
<dbReference type="KEGG" id="lsf:I8J32_009005"/>
<keyword evidence="7" id="KW-1185">Reference proteome</keyword>
<dbReference type="InterPro" id="IPR036390">
    <property type="entry name" value="WH_DNA-bd_sf"/>
</dbReference>
<gene>
    <name evidence="6" type="primary">gcvA</name>
    <name evidence="6" type="ORF">I8J32_009005</name>
</gene>
<evidence type="ECO:0000313" key="6">
    <source>
        <dbReference type="EMBL" id="QSX76960.1"/>
    </source>
</evidence>
<dbReference type="Gene3D" id="3.40.190.10">
    <property type="entry name" value="Periplasmic binding protein-like II"/>
    <property type="match status" value="2"/>
</dbReference>
<dbReference type="NCBIfam" id="NF008352">
    <property type="entry name" value="PRK11139.1"/>
    <property type="match status" value="1"/>
</dbReference>
<accession>A0A975ARH4</accession>
<dbReference type="Pfam" id="PF00126">
    <property type="entry name" value="HTH_1"/>
    <property type="match status" value="1"/>
</dbReference>
<dbReference type="GO" id="GO:0043565">
    <property type="term" value="F:sequence-specific DNA binding"/>
    <property type="evidence" value="ECO:0007669"/>
    <property type="project" value="TreeGrafter"/>
</dbReference>
<dbReference type="Pfam" id="PF03466">
    <property type="entry name" value="LysR_substrate"/>
    <property type="match status" value="1"/>
</dbReference>
<keyword evidence="4" id="KW-0804">Transcription</keyword>
<dbReference type="GO" id="GO:0003700">
    <property type="term" value="F:DNA-binding transcription factor activity"/>
    <property type="evidence" value="ECO:0007669"/>
    <property type="project" value="InterPro"/>
</dbReference>
<dbReference type="SUPFAM" id="SSF46785">
    <property type="entry name" value="Winged helix' DNA-binding domain"/>
    <property type="match status" value="1"/>
</dbReference>
<dbReference type="GO" id="GO:0006351">
    <property type="term" value="P:DNA-templated transcription"/>
    <property type="evidence" value="ECO:0007669"/>
    <property type="project" value="TreeGrafter"/>
</dbReference>
<reference evidence="6 7" key="1">
    <citation type="submission" date="2021-03" db="EMBL/GenBank/DDBJ databases">
        <title>Lysobacter sp. nov. isolated from soil of gangwondo yeongwol, south Korea.</title>
        <authorList>
            <person name="Kim K.R."/>
            <person name="Kim K.H."/>
            <person name="Jeon C.O."/>
        </authorList>
    </citation>
    <scope>NUCLEOTIDE SEQUENCE [LARGE SCALE GENOMIC DNA]</scope>
    <source>
        <strain evidence="6 7">R19</strain>
    </source>
</reference>
<dbReference type="Proteomes" id="UP000639274">
    <property type="component" value="Chromosome"/>
</dbReference>
<dbReference type="EMBL" id="CP071518">
    <property type="protein sequence ID" value="QSX76960.1"/>
    <property type="molecule type" value="Genomic_DNA"/>
</dbReference>
<dbReference type="CDD" id="cd08432">
    <property type="entry name" value="PBP2_GcdR_TrpI_HvrB_AmpR_like"/>
    <property type="match status" value="1"/>
</dbReference>
<sequence length="310" mass="33415">MPSPRPPRQAPVHLNALRAFEAAARHLSFAAAAEELHVTPSAISQQVRTLEDYLGLKLFARAASGISLTPHALRAYPEVKQGLAHLAAGLGLMQEGWRDDVVTMTLPISFAAKWLMPRIERFGQANPGLELRLDTSNRLSDYVGEGIDIGVRYGLGDYPGLEAQRLMEEDVFPVCSPAWLPPGSAGLDEARVATLPLIHDTTIDFDPAFPDWRAWLAAHGMGHVDATRGPRFNSTLLALQAAIDGQGVALGRSVAVAGDLAAGRLVRTPAGSLATRCAYYVITPPGALEQPKVRAVHDWLFAQAARDKQI</sequence>
<dbReference type="RefSeq" id="WP_200611052.1">
    <property type="nucleotide sequence ID" value="NZ_CP071518.1"/>
</dbReference>
<dbReference type="InterPro" id="IPR036388">
    <property type="entry name" value="WH-like_DNA-bd_sf"/>
</dbReference>
<feature type="domain" description="HTH lysR-type" evidence="5">
    <location>
        <begin position="12"/>
        <end position="69"/>
    </location>
</feature>
<dbReference type="PROSITE" id="PS50931">
    <property type="entry name" value="HTH_LYSR"/>
    <property type="match status" value="1"/>
</dbReference>
<evidence type="ECO:0000256" key="3">
    <source>
        <dbReference type="ARBA" id="ARBA00023125"/>
    </source>
</evidence>
<dbReference type="PANTHER" id="PTHR30537">
    <property type="entry name" value="HTH-TYPE TRANSCRIPTIONAL REGULATOR"/>
    <property type="match status" value="1"/>
</dbReference>
<dbReference type="PANTHER" id="PTHR30537:SF26">
    <property type="entry name" value="GLYCINE CLEAVAGE SYSTEM TRANSCRIPTIONAL ACTIVATOR"/>
    <property type="match status" value="1"/>
</dbReference>
<dbReference type="InterPro" id="IPR005119">
    <property type="entry name" value="LysR_subst-bd"/>
</dbReference>
<keyword evidence="3" id="KW-0238">DNA-binding</keyword>
<dbReference type="AlphaFoldDB" id="A0A975ARH4"/>
<dbReference type="InterPro" id="IPR058163">
    <property type="entry name" value="LysR-type_TF_proteobact-type"/>
</dbReference>
<evidence type="ECO:0000256" key="4">
    <source>
        <dbReference type="ARBA" id="ARBA00023163"/>
    </source>
</evidence>
<dbReference type="InterPro" id="IPR000847">
    <property type="entry name" value="LysR_HTH_N"/>
</dbReference>
<dbReference type="Gene3D" id="1.10.10.10">
    <property type="entry name" value="Winged helix-like DNA-binding domain superfamily/Winged helix DNA-binding domain"/>
    <property type="match status" value="1"/>
</dbReference>
<evidence type="ECO:0000256" key="1">
    <source>
        <dbReference type="ARBA" id="ARBA00009437"/>
    </source>
</evidence>
<dbReference type="SUPFAM" id="SSF53850">
    <property type="entry name" value="Periplasmic binding protein-like II"/>
    <property type="match status" value="1"/>
</dbReference>
<name>A0A975ARH4_9GAMM</name>
<comment type="similarity">
    <text evidence="1">Belongs to the LysR transcriptional regulatory family.</text>
</comment>
<keyword evidence="2" id="KW-0805">Transcription regulation</keyword>
<proteinExistence type="inferred from homology"/>
<organism evidence="6 7">
    <name type="scientific">Agrilutibacter solisilvae</name>
    <dbReference type="NCBI Taxonomy" id="2763317"/>
    <lineage>
        <taxon>Bacteria</taxon>
        <taxon>Pseudomonadati</taxon>
        <taxon>Pseudomonadota</taxon>
        <taxon>Gammaproteobacteria</taxon>
        <taxon>Lysobacterales</taxon>
        <taxon>Lysobacteraceae</taxon>
        <taxon>Agrilutibacter</taxon>
    </lineage>
</organism>